<feature type="transmembrane region" description="Helical" evidence="1">
    <location>
        <begin position="72"/>
        <end position="105"/>
    </location>
</feature>
<dbReference type="Proteomes" id="UP001457282">
    <property type="component" value="Unassembled WGS sequence"/>
</dbReference>
<dbReference type="AlphaFoldDB" id="A0AAW1VQ48"/>
<name>A0AAW1VQ48_RUBAR</name>
<dbReference type="EMBL" id="JBEDUW010000120">
    <property type="protein sequence ID" value="KAK9906009.1"/>
    <property type="molecule type" value="Genomic_DNA"/>
</dbReference>
<keyword evidence="2" id="KW-0732">Signal</keyword>
<feature type="chain" id="PRO_5043766325" evidence="2">
    <location>
        <begin position="19"/>
        <end position="110"/>
    </location>
</feature>
<accession>A0AAW1VQ48</accession>
<comment type="caution">
    <text evidence="3">The sequence shown here is derived from an EMBL/GenBank/DDBJ whole genome shotgun (WGS) entry which is preliminary data.</text>
</comment>
<evidence type="ECO:0000313" key="4">
    <source>
        <dbReference type="Proteomes" id="UP001457282"/>
    </source>
</evidence>
<feature type="signal peptide" evidence="2">
    <location>
        <begin position="1"/>
        <end position="18"/>
    </location>
</feature>
<proteinExistence type="predicted"/>
<sequence>MLSVFLMMLVLCEQSIAAGSIDNLHQLEQLSPCKPKHDGVVQEGSASDQDSISCLPGVSSVFTSAGAEDTALILFGVFIILALSILFGGDLILVLMAAIIGLAVVGFANK</sequence>
<keyword evidence="1" id="KW-0812">Transmembrane</keyword>
<keyword evidence="1" id="KW-1133">Transmembrane helix</keyword>
<evidence type="ECO:0000256" key="1">
    <source>
        <dbReference type="SAM" id="Phobius"/>
    </source>
</evidence>
<keyword evidence="1" id="KW-0472">Membrane</keyword>
<organism evidence="3 4">
    <name type="scientific">Rubus argutus</name>
    <name type="common">Southern blackberry</name>
    <dbReference type="NCBI Taxonomy" id="59490"/>
    <lineage>
        <taxon>Eukaryota</taxon>
        <taxon>Viridiplantae</taxon>
        <taxon>Streptophyta</taxon>
        <taxon>Embryophyta</taxon>
        <taxon>Tracheophyta</taxon>
        <taxon>Spermatophyta</taxon>
        <taxon>Magnoliopsida</taxon>
        <taxon>eudicotyledons</taxon>
        <taxon>Gunneridae</taxon>
        <taxon>Pentapetalae</taxon>
        <taxon>rosids</taxon>
        <taxon>fabids</taxon>
        <taxon>Rosales</taxon>
        <taxon>Rosaceae</taxon>
        <taxon>Rosoideae</taxon>
        <taxon>Rosoideae incertae sedis</taxon>
        <taxon>Rubus</taxon>
    </lineage>
</organism>
<evidence type="ECO:0000313" key="3">
    <source>
        <dbReference type="EMBL" id="KAK9906009.1"/>
    </source>
</evidence>
<keyword evidence="4" id="KW-1185">Reference proteome</keyword>
<gene>
    <name evidence="3" type="ORF">M0R45_000134</name>
</gene>
<evidence type="ECO:0000256" key="2">
    <source>
        <dbReference type="SAM" id="SignalP"/>
    </source>
</evidence>
<reference evidence="3 4" key="1">
    <citation type="journal article" date="2023" name="G3 (Bethesda)">
        <title>A chromosome-length genome assembly and annotation of blackberry (Rubus argutus, cv. 'Hillquist').</title>
        <authorList>
            <person name="Bruna T."/>
            <person name="Aryal R."/>
            <person name="Dudchenko O."/>
            <person name="Sargent D.J."/>
            <person name="Mead D."/>
            <person name="Buti M."/>
            <person name="Cavallini A."/>
            <person name="Hytonen T."/>
            <person name="Andres J."/>
            <person name="Pham M."/>
            <person name="Weisz D."/>
            <person name="Mascagni F."/>
            <person name="Usai G."/>
            <person name="Natali L."/>
            <person name="Bassil N."/>
            <person name="Fernandez G.E."/>
            <person name="Lomsadze A."/>
            <person name="Armour M."/>
            <person name="Olukolu B."/>
            <person name="Poorten T."/>
            <person name="Britton C."/>
            <person name="Davik J."/>
            <person name="Ashrafi H."/>
            <person name="Aiden E.L."/>
            <person name="Borodovsky M."/>
            <person name="Worthington M."/>
        </authorList>
    </citation>
    <scope>NUCLEOTIDE SEQUENCE [LARGE SCALE GENOMIC DNA]</scope>
    <source>
        <strain evidence="3">PI 553951</strain>
    </source>
</reference>
<protein>
    <submittedName>
        <fullName evidence="3">Uncharacterized protein</fullName>
    </submittedName>
</protein>